<dbReference type="InterPro" id="IPR010930">
    <property type="entry name" value="Flg_bb/hook_C_dom"/>
</dbReference>
<evidence type="ECO:0000313" key="13">
    <source>
        <dbReference type="Proteomes" id="UP000537729"/>
    </source>
</evidence>
<evidence type="ECO:0000256" key="1">
    <source>
        <dbReference type="ARBA" id="ARBA00004117"/>
    </source>
</evidence>
<keyword evidence="12" id="KW-0966">Cell projection</keyword>
<dbReference type="Proteomes" id="UP000537729">
    <property type="component" value="Unassembled WGS sequence"/>
</dbReference>
<dbReference type="InterPro" id="IPR053967">
    <property type="entry name" value="LlgE_F_G-like_D1"/>
</dbReference>
<dbReference type="PANTHER" id="PTHR30435:SF19">
    <property type="entry name" value="FLAGELLAR BASAL-BODY ROD PROTEIN FLGG"/>
    <property type="match status" value="1"/>
</dbReference>
<dbReference type="EMBL" id="JAAQWG010000001">
    <property type="protein sequence ID" value="NMY07046.1"/>
    <property type="molecule type" value="Genomic_DNA"/>
</dbReference>
<dbReference type="GO" id="GO:0071978">
    <property type="term" value="P:bacterial-type flagellum-dependent swarming motility"/>
    <property type="evidence" value="ECO:0007669"/>
    <property type="project" value="TreeGrafter"/>
</dbReference>
<dbReference type="Pfam" id="PF22692">
    <property type="entry name" value="LlgE_F_G_D1"/>
    <property type="match status" value="1"/>
</dbReference>
<gene>
    <name evidence="12" type="primary">flgG</name>
    <name evidence="12" type="ORF">HBO38_01095</name>
</gene>
<reference evidence="12 13" key="1">
    <citation type="journal article" date="2020" name="Front. Microbiol.">
        <title>Genetic Organization of the aprX-lipA2 Operon Affects the Proteolytic Potential of Pseudomonas Species in Milk.</title>
        <authorList>
            <person name="Maier C."/>
            <person name="Huptas C."/>
            <person name="von Neubeck M."/>
            <person name="Scherer S."/>
            <person name="Wenning M."/>
            <person name="Lucking G."/>
        </authorList>
    </citation>
    <scope>NUCLEOTIDE SEQUENCE [LARGE SCALE GENOMIC DNA]</scope>
    <source>
        <strain evidence="12 13">DSM 16272</strain>
    </source>
</reference>
<evidence type="ECO:0000256" key="8">
    <source>
        <dbReference type="RuleBase" id="RU362116"/>
    </source>
</evidence>
<feature type="domain" description="Flagellar hook protein FlgE/F/G-like D1" evidence="11">
    <location>
        <begin position="96"/>
        <end position="158"/>
    </location>
</feature>
<keyword evidence="4 8" id="KW-0975">Bacterial flagellum</keyword>
<dbReference type="Pfam" id="PF06429">
    <property type="entry name" value="Flg_bbr_C"/>
    <property type="match status" value="1"/>
</dbReference>
<name>A0A7Y1A107_PSEVE</name>
<dbReference type="SUPFAM" id="SSF117143">
    <property type="entry name" value="Flagellar hook protein flgE"/>
    <property type="match status" value="1"/>
</dbReference>
<dbReference type="PANTHER" id="PTHR30435">
    <property type="entry name" value="FLAGELLAR PROTEIN"/>
    <property type="match status" value="1"/>
</dbReference>
<organism evidence="12 13">
    <name type="scientific">Pseudomonas veronii</name>
    <dbReference type="NCBI Taxonomy" id="76761"/>
    <lineage>
        <taxon>Bacteria</taxon>
        <taxon>Pseudomonadati</taxon>
        <taxon>Pseudomonadota</taxon>
        <taxon>Gammaproteobacteria</taxon>
        <taxon>Pseudomonadales</taxon>
        <taxon>Pseudomonadaceae</taxon>
        <taxon>Pseudomonas</taxon>
    </lineage>
</organism>
<evidence type="ECO:0000256" key="6">
    <source>
        <dbReference type="ARBA" id="ARBA00032912"/>
    </source>
</evidence>
<evidence type="ECO:0000256" key="4">
    <source>
        <dbReference type="ARBA" id="ARBA00023143"/>
    </source>
</evidence>
<proteinExistence type="inferred from homology"/>
<comment type="subunit">
    <text evidence="5 8">The basal body constitutes a major portion of the flagellar organelle and consists of four rings (L,P,S, and M) mounted on a central rod. The rod consists of about 26 subunits of FlgG in the distal portion, and FlgB, FlgC and FlgF are thought to build up the proximal portion of the rod with about 6 subunits each.</text>
</comment>
<comment type="similarity">
    <text evidence="2 8">Belongs to the flagella basal body rod proteins family.</text>
</comment>
<keyword evidence="12" id="KW-0969">Cilium</keyword>
<evidence type="ECO:0000259" key="9">
    <source>
        <dbReference type="Pfam" id="PF00460"/>
    </source>
</evidence>
<dbReference type="InterPro" id="IPR012834">
    <property type="entry name" value="FlgG_G_neg"/>
</dbReference>
<keyword evidence="12" id="KW-0282">Flagellum</keyword>
<dbReference type="PROSITE" id="PS00588">
    <property type="entry name" value="FLAGELLA_BB_ROD"/>
    <property type="match status" value="1"/>
</dbReference>
<dbReference type="RefSeq" id="WP_169883593.1">
    <property type="nucleotide sequence ID" value="NZ_JAAQWG010000001.1"/>
</dbReference>
<dbReference type="InterPro" id="IPR019776">
    <property type="entry name" value="Flagellar_basal_body_rod_CS"/>
</dbReference>
<evidence type="ECO:0000256" key="5">
    <source>
        <dbReference type="ARBA" id="ARBA00025933"/>
    </source>
</evidence>
<dbReference type="NCBIfam" id="TIGR02488">
    <property type="entry name" value="flgG_G_neg"/>
    <property type="match status" value="1"/>
</dbReference>
<evidence type="ECO:0000259" key="11">
    <source>
        <dbReference type="Pfam" id="PF22692"/>
    </source>
</evidence>
<dbReference type="NCBIfam" id="TIGR03506">
    <property type="entry name" value="FlgEFG_subfam"/>
    <property type="match status" value="2"/>
</dbReference>
<evidence type="ECO:0000259" key="10">
    <source>
        <dbReference type="Pfam" id="PF06429"/>
    </source>
</evidence>
<sequence>MLPALYVAKTGLSAQDTNLTTISNNLANVSTTGFKRDRAEFQDLVYQIKRQPGAQSTQNSALPSGLQLGTGVHVVGTQKNFSAGSLQTTGQPLDLALNGRGFFQILQPDGSLSYTRDGTFHLNANGQIVTANGFALEPAIVVPNNAQTFTVGQDGTVSITVAGSPASQVIGNLQIADFINPAGLQAQGANLFLETAASGAPQVGTPGVNGIGTTLQSTLETSNVSTVEEMVNMITTQRAYEMNSKVVSTAKEMLGKLRSTCRNRAAS</sequence>
<evidence type="ECO:0000256" key="7">
    <source>
        <dbReference type="NCBIfam" id="TIGR02488"/>
    </source>
</evidence>
<evidence type="ECO:0000313" key="12">
    <source>
        <dbReference type="EMBL" id="NMY07046.1"/>
    </source>
</evidence>
<comment type="caution">
    <text evidence="12">The sequence shown here is derived from an EMBL/GenBank/DDBJ whole genome shotgun (WGS) entry which is preliminary data.</text>
</comment>
<feature type="domain" description="Flagellar basal-body/hook protein C-terminal" evidence="10">
    <location>
        <begin position="216"/>
        <end position="257"/>
    </location>
</feature>
<dbReference type="InterPro" id="IPR037925">
    <property type="entry name" value="FlgE/F/G-like"/>
</dbReference>
<feature type="domain" description="Flagellar basal body rod protein N-terminal" evidence="9">
    <location>
        <begin position="5"/>
        <end position="35"/>
    </location>
</feature>
<evidence type="ECO:0000256" key="3">
    <source>
        <dbReference type="ARBA" id="ARBA00017948"/>
    </source>
</evidence>
<dbReference type="AlphaFoldDB" id="A0A7Y1A107"/>
<dbReference type="InterPro" id="IPR001444">
    <property type="entry name" value="Flag_bb_rod_N"/>
</dbReference>
<evidence type="ECO:0000256" key="2">
    <source>
        <dbReference type="ARBA" id="ARBA00009677"/>
    </source>
</evidence>
<accession>A0A7Y1A107</accession>
<dbReference type="InterPro" id="IPR020013">
    <property type="entry name" value="Flagellar_FlgE/F/G"/>
</dbReference>
<dbReference type="GO" id="GO:0009426">
    <property type="term" value="C:bacterial-type flagellum basal body, distal rod"/>
    <property type="evidence" value="ECO:0007669"/>
    <property type="project" value="UniProtKB-UniRule"/>
</dbReference>
<dbReference type="Pfam" id="PF00460">
    <property type="entry name" value="Flg_bb_rod"/>
    <property type="match status" value="1"/>
</dbReference>
<comment type="subcellular location">
    <subcellularLocation>
        <location evidence="1 8">Bacterial flagellum basal body</location>
    </subcellularLocation>
</comment>
<protein>
    <recommendedName>
        <fullName evidence="3 7">Flagellar basal-body rod protein FlgG</fullName>
    </recommendedName>
    <alternativeName>
        <fullName evidence="6 8">Distal rod protein</fullName>
    </alternativeName>
</protein>